<dbReference type="PROSITE" id="PS51781">
    <property type="entry name" value="SH3B"/>
    <property type="match status" value="1"/>
</dbReference>
<gene>
    <name evidence="2" type="ORF">F4Y08_07450</name>
</gene>
<protein>
    <submittedName>
        <fullName evidence="2">SH3 domain-containing protein</fullName>
    </submittedName>
</protein>
<dbReference type="Gene3D" id="2.30.30.40">
    <property type="entry name" value="SH3 Domains"/>
    <property type="match status" value="1"/>
</dbReference>
<dbReference type="Pfam" id="PF08239">
    <property type="entry name" value="SH3_3"/>
    <property type="match status" value="1"/>
</dbReference>
<evidence type="ECO:0000313" key="2">
    <source>
        <dbReference type="EMBL" id="MYD90162.1"/>
    </source>
</evidence>
<feature type="domain" description="SH3b" evidence="1">
    <location>
        <begin position="39"/>
        <end position="111"/>
    </location>
</feature>
<name>A0A6B1DTY5_9CHLR</name>
<proteinExistence type="predicted"/>
<accession>A0A6B1DTY5</accession>
<reference evidence="2" key="1">
    <citation type="submission" date="2019-09" db="EMBL/GenBank/DDBJ databases">
        <title>Characterisation of the sponge microbiome using genome-centric metagenomics.</title>
        <authorList>
            <person name="Engelberts J.P."/>
            <person name="Robbins S.J."/>
            <person name="De Goeij J.M."/>
            <person name="Aranda M."/>
            <person name="Bell S.C."/>
            <person name="Webster N.S."/>
        </authorList>
    </citation>
    <scope>NUCLEOTIDE SEQUENCE</scope>
    <source>
        <strain evidence="2">SB0662_bin_9</strain>
    </source>
</reference>
<dbReference type="EMBL" id="VXPY01000051">
    <property type="protein sequence ID" value="MYD90162.1"/>
    <property type="molecule type" value="Genomic_DNA"/>
</dbReference>
<organism evidence="2">
    <name type="scientific">Caldilineaceae bacterium SB0662_bin_9</name>
    <dbReference type="NCBI Taxonomy" id="2605258"/>
    <lineage>
        <taxon>Bacteria</taxon>
        <taxon>Bacillati</taxon>
        <taxon>Chloroflexota</taxon>
        <taxon>Caldilineae</taxon>
        <taxon>Caldilineales</taxon>
        <taxon>Caldilineaceae</taxon>
    </lineage>
</organism>
<evidence type="ECO:0000259" key="1">
    <source>
        <dbReference type="PROSITE" id="PS51781"/>
    </source>
</evidence>
<dbReference type="AlphaFoldDB" id="A0A6B1DTY5"/>
<comment type="caution">
    <text evidence="2">The sequence shown here is derived from an EMBL/GenBank/DDBJ whole genome shotgun (WGS) entry which is preliminary data.</text>
</comment>
<sequence>MPAATPAINSSYRRAVDAQIASMDEEAAPPEPALVLPIPTTATIRLRVATVNASLNIRQEPSLQGRIVGSAAPDSVLQASGRNGDATWLRIESSDGSTRGWVFADLTETLSGAVASLPAVSAQADDRP</sequence>
<dbReference type="InterPro" id="IPR003646">
    <property type="entry name" value="SH3-like_bac-type"/>
</dbReference>